<dbReference type="InterPro" id="IPR050678">
    <property type="entry name" value="DNA_Partitioning_ATPase"/>
</dbReference>
<accession>A0ABU0HLV7</accession>
<dbReference type="Gene3D" id="3.40.50.300">
    <property type="entry name" value="P-loop containing nucleotide triphosphate hydrolases"/>
    <property type="match status" value="1"/>
</dbReference>
<keyword evidence="3" id="KW-1185">Reference proteome</keyword>
<protein>
    <submittedName>
        <fullName evidence="2">Chromosome partitioning protein</fullName>
    </submittedName>
</protein>
<comment type="caution">
    <text evidence="2">The sequence shown here is derived from an EMBL/GenBank/DDBJ whole genome shotgun (WGS) entry which is preliminary data.</text>
</comment>
<dbReference type="PIRSF" id="PIRSF009320">
    <property type="entry name" value="Nuc_binding_HP_1000"/>
    <property type="match status" value="1"/>
</dbReference>
<gene>
    <name evidence="2" type="ORF">QO016_002820</name>
</gene>
<dbReference type="EMBL" id="JAUSVV010000006">
    <property type="protein sequence ID" value="MDQ0443317.1"/>
    <property type="molecule type" value="Genomic_DNA"/>
</dbReference>
<evidence type="ECO:0000313" key="3">
    <source>
        <dbReference type="Proteomes" id="UP001236369"/>
    </source>
</evidence>
<reference evidence="2 3" key="1">
    <citation type="submission" date="2023-07" db="EMBL/GenBank/DDBJ databases">
        <title>Genomic Encyclopedia of Type Strains, Phase IV (KMG-IV): sequencing the most valuable type-strain genomes for metagenomic binning, comparative biology and taxonomic classification.</title>
        <authorList>
            <person name="Goeker M."/>
        </authorList>
    </citation>
    <scope>NUCLEOTIDE SEQUENCE [LARGE SCALE GENOMIC DNA]</scope>
    <source>
        <strain evidence="2 3">DSM 19562</strain>
    </source>
</reference>
<dbReference type="PANTHER" id="PTHR13696:SF96">
    <property type="entry name" value="COBQ_COBB_MIND_PARA NUCLEOTIDE BINDING DOMAIN-CONTAINING PROTEIN"/>
    <property type="match status" value="1"/>
</dbReference>
<dbReference type="Pfam" id="PF01656">
    <property type="entry name" value="CbiA"/>
    <property type="match status" value="1"/>
</dbReference>
<dbReference type="RefSeq" id="WP_238248559.1">
    <property type="nucleotide sequence ID" value="NZ_BPQX01000020.1"/>
</dbReference>
<dbReference type="SUPFAM" id="SSF52540">
    <property type="entry name" value="P-loop containing nucleoside triphosphate hydrolases"/>
    <property type="match status" value="1"/>
</dbReference>
<dbReference type="InterPro" id="IPR027417">
    <property type="entry name" value="P-loop_NTPase"/>
</dbReference>
<evidence type="ECO:0000259" key="1">
    <source>
        <dbReference type="Pfam" id="PF01656"/>
    </source>
</evidence>
<organism evidence="2 3">
    <name type="scientific">Methylobacterium persicinum</name>
    <dbReference type="NCBI Taxonomy" id="374426"/>
    <lineage>
        <taxon>Bacteria</taxon>
        <taxon>Pseudomonadati</taxon>
        <taxon>Pseudomonadota</taxon>
        <taxon>Alphaproteobacteria</taxon>
        <taxon>Hyphomicrobiales</taxon>
        <taxon>Methylobacteriaceae</taxon>
        <taxon>Methylobacterium</taxon>
    </lineage>
</organism>
<feature type="domain" description="CobQ/CobB/MinD/ParA nucleotide binding" evidence="1">
    <location>
        <begin position="10"/>
        <end position="119"/>
    </location>
</feature>
<dbReference type="CDD" id="cd02042">
    <property type="entry name" value="ParAB_family"/>
    <property type="match status" value="1"/>
</dbReference>
<name>A0ABU0HLV7_9HYPH</name>
<dbReference type="PANTHER" id="PTHR13696">
    <property type="entry name" value="P-LOOP CONTAINING NUCLEOSIDE TRIPHOSPHATE HYDROLASE"/>
    <property type="match status" value="1"/>
</dbReference>
<dbReference type="InterPro" id="IPR002586">
    <property type="entry name" value="CobQ/CobB/MinD/ParA_Nub-bd_dom"/>
</dbReference>
<dbReference type="Proteomes" id="UP001236369">
    <property type="component" value="Unassembled WGS sequence"/>
</dbReference>
<evidence type="ECO:0000313" key="2">
    <source>
        <dbReference type="EMBL" id="MDQ0443317.1"/>
    </source>
</evidence>
<sequence length="221" mass="23271">MSAAFRPRVVAVAVQKGGTGKTTLATSLAVAATQAGERVTAFDADPQGSLAAWGTLRAEAEPVVDRLRPWEFAQFSAILEQQAEEGRTLAIVDTPGASIGGIAALLRLADLVVIPIRPSRLDLMAALPTIELLVAQGLAERLALVLNQCPPPPSPRTGLYAKQLAGLGMMAEPAILQRVDHQDAIALGRGVTEHAPLGFAAAEIRALWTWIDRRIGPPARG</sequence>
<proteinExistence type="predicted"/>